<dbReference type="EMBL" id="VCDI01000001">
    <property type="protein sequence ID" value="TLU74497.1"/>
    <property type="molecule type" value="Genomic_DNA"/>
</dbReference>
<evidence type="ECO:0000313" key="1">
    <source>
        <dbReference type="EMBL" id="TLU74497.1"/>
    </source>
</evidence>
<evidence type="ECO:0000313" key="2">
    <source>
        <dbReference type="Proteomes" id="UP000305654"/>
    </source>
</evidence>
<comment type="caution">
    <text evidence="1">The sequence shown here is derived from an EMBL/GenBank/DDBJ whole genome shotgun (WGS) entry which is preliminary data.</text>
</comment>
<proteinExistence type="predicted"/>
<sequence>MSKRRFRPANPVEWAFYGLHDGRPRYLYERDQLVRYHFRQHGGIFADGPGGEVVALHSGPFDERHEAADLIARLAGFLKW</sequence>
<dbReference type="RefSeq" id="WP_138324746.1">
    <property type="nucleotide sequence ID" value="NZ_VCDI01000001.1"/>
</dbReference>
<protein>
    <submittedName>
        <fullName evidence="1">Uncharacterized protein</fullName>
    </submittedName>
</protein>
<dbReference type="AlphaFoldDB" id="A0A5R9JD76"/>
<name>A0A5R9JD76_9PROT</name>
<gene>
    <name evidence="1" type="ORF">FE263_04815</name>
</gene>
<keyword evidence="2" id="KW-1185">Reference proteome</keyword>
<reference evidence="1 2" key="1">
    <citation type="submission" date="2019-05" db="EMBL/GenBank/DDBJ databases">
        <authorList>
            <person name="Pankratov T."/>
            <person name="Grouzdev D."/>
        </authorList>
    </citation>
    <scope>NUCLEOTIDE SEQUENCE [LARGE SCALE GENOMIC DNA]</scope>
    <source>
        <strain evidence="1 2">KEBCLARHB70R</strain>
    </source>
</reference>
<accession>A0A5R9JD76</accession>
<organism evidence="1 2">
    <name type="scientific">Lichenicoccus roseus</name>
    <dbReference type="NCBI Taxonomy" id="2683649"/>
    <lineage>
        <taxon>Bacteria</taxon>
        <taxon>Pseudomonadati</taxon>
        <taxon>Pseudomonadota</taxon>
        <taxon>Alphaproteobacteria</taxon>
        <taxon>Acetobacterales</taxon>
        <taxon>Acetobacteraceae</taxon>
        <taxon>Lichenicoccus</taxon>
    </lineage>
</organism>
<dbReference type="Proteomes" id="UP000305654">
    <property type="component" value="Unassembled WGS sequence"/>
</dbReference>